<dbReference type="GO" id="GO:0030527">
    <property type="term" value="F:structural constituent of chromatin"/>
    <property type="evidence" value="ECO:0007669"/>
    <property type="project" value="InterPro"/>
</dbReference>
<evidence type="ECO:0000256" key="4">
    <source>
        <dbReference type="ARBA" id="ARBA00009085"/>
    </source>
</evidence>
<dbReference type="GO" id="GO:0046982">
    <property type="term" value="F:protein heterodimerization activity"/>
    <property type="evidence" value="ECO:0007669"/>
    <property type="project" value="InterPro"/>
</dbReference>
<dbReference type="Pfam" id="PF00443">
    <property type="entry name" value="UCH"/>
    <property type="match status" value="1"/>
</dbReference>
<proteinExistence type="inferred from homology"/>
<comment type="similarity">
    <text evidence="3 9">Belongs to the histone H4 family.</text>
</comment>
<dbReference type="GO" id="GO:0005829">
    <property type="term" value="C:cytosol"/>
    <property type="evidence" value="ECO:0007669"/>
    <property type="project" value="TreeGrafter"/>
</dbReference>
<evidence type="ECO:0000256" key="9">
    <source>
        <dbReference type="RuleBase" id="RU000528"/>
    </source>
</evidence>
<name>A0AA88X1Q7_9ASTE</name>
<dbReference type="PROSITE" id="PS50235">
    <property type="entry name" value="USP_3"/>
    <property type="match status" value="2"/>
</dbReference>
<comment type="subunit">
    <text evidence="9">The nucleosome is a histone octamer containing two molecules each of H2A, H2B, H3 and H4 assembled in one H3-H4 heterotetramer and two H2A-H2B heterodimers. The octamer wraps approximately 147 bp of DNA.</text>
</comment>
<evidence type="ECO:0000256" key="2">
    <source>
        <dbReference type="ARBA" id="ARBA00004286"/>
    </source>
</evidence>
<dbReference type="GO" id="GO:0005634">
    <property type="term" value="C:nucleus"/>
    <property type="evidence" value="ECO:0007669"/>
    <property type="project" value="UniProtKB-SubCell"/>
</dbReference>
<keyword evidence="13" id="KW-1185">Reference proteome</keyword>
<dbReference type="Gene3D" id="1.10.20.10">
    <property type="entry name" value="Histone, subunit A"/>
    <property type="match status" value="1"/>
</dbReference>
<dbReference type="InterPro" id="IPR001394">
    <property type="entry name" value="Peptidase_C19_UCH"/>
</dbReference>
<evidence type="ECO:0000256" key="3">
    <source>
        <dbReference type="ARBA" id="ARBA00006564"/>
    </source>
</evidence>
<evidence type="ECO:0000259" key="11">
    <source>
        <dbReference type="PROSITE" id="PS50235"/>
    </source>
</evidence>
<dbReference type="Proteomes" id="UP001188597">
    <property type="component" value="Unassembled WGS sequence"/>
</dbReference>
<dbReference type="GO" id="GO:0003677">
    <property type="term" value="F:DNA binding"/>
    <property type="evidence" value="ECO:0007669"/>
    <property type="project" value="UniProtKB-KW"/>
</dbReference>
<dbReference type="InterPro" id="IPR018200">
    <property type="entry name" value="USP_CS"/>
</dbReference>
<feature type="compositionally biased region" description="Basic residues" evidence="10">
    <location>
        <begin position="982"/>
        <end position="993"/>
    </location>
</feature>
<evidence type="ECO:0000256" key="1">
    <source>
        <dbReference type="ARBA" id="ARBA00004123"/>
    </source>
</evidence>
<dbReference type="EMBL" id="JAVXUP010000108">
    <property type="protein sequence ID" value="KAK3037991.1"/>
    <property type="molecule type" value="Genomic_DNA"/>
</dbReference>
<evidence type="ECO:0000256" key="5">
    <source>
        <dbReference type="ARBA" id="ARBA00022454"/>
    </source>
</evidence>
<dbReference type="InterPro" id="IPR001951">
    <property type="entry name" value="Histone_H4"/>
</dbReference>
<dbReference type="CDD" id="cd02257">
    <property type="entry name" value="Peptidase_C19"/>
    <property type="match status" value="2"/>
</dbReference>
<protein>
    <recommendedName>
        <fullName evidence="9">Histone H4</fullName>
    </recommendedName>
</protein>
<dbReference type="PANTHER" id="PTHR24006">
    <property type="entry name" value="UBIQUITIN CARBOXYL-TERMINAL HYDROLASE"/>
    <property type="match status" value="1"/>
</dbReference>
<dbReference type="Pfam" id="PF13423">
    <property type="entry name" value="UCH_1"/>
    <property type="match status" value="1"/>
</dbReference>
<keyword evidence="5 9" id="KW-0158">Chromosome</keyword>
<dbReference type="SUPFAM" id="SSF47113">
    <property type="entry name" value="Histone-fold"/>
    <property type="match status" value="1"/>
</dbReference>
<dbReference type="GO" id="GO:0000786">
    <property type="term" value="C:nucleosome"/>
    <property type="evidence" value="ECO:0007669"/>
    <property type="project" value="UniProtKB-KW"/>
</dbReference>
<comment type="function">
    <text evidence="9">Core component of nucleosome. Nucleosomes wrap and compact DNA into chromatin, limiting DNA accessibility to the cellular machineries which require DNA as a template. Histones thereby play a central role in transcription regulation, DNA repair, DNA replication and chromosomal stability. DNA accessibility is regulated via a complex set of post-translational modifications of histones, also called histone code, and nucleosome remodeling.</text>
</comment>
<dbReference type="InterPro" id="IPR050164">
    <property type="entry name" value="Peptidase_C19"/>
</dbReference>
<feature type="region of interest" description="Disordered" evidence="10">
    <location>
        <begin position="948"/>
        <end position="993"/>
    </location>
</feature>
<keyword evidence="8 9" id="KW-0544">Nucleosome core</keyword>
<reference evidence="12" key="1">
    <citation type="submission" date="2022-12" db="EMBL/GenBank/DDBJ databases">
        <title>Draft genome assemblies for two species of Escallonia (Escalloniales).</title>
        <authorList>
            <person name="Chanderbali A."/>
            <person name="Dervinis C."/>
            <person name="Anghel I."/>
            <person name="Soltis D."/>
            <person name="Soltis P."/>
            <person name="Zapata F."/>
        </authorList>
    </citation>
    <scope>NUCLEOTIDE SEQUENCE</scope>
    <source>
        <strain evidence="12">UCBG64.0493</strain>
        <tissue evidence="12">Leaf</tissue>
    </source>
</reference>
<comment type="similarity">
    <text evidence="4">Belongs to the peptidase C19 family.</text>
</comment>
<dbReference type="PROSITE" id="PS00972">
    <property type="entry name" value="USP_1"/>
    <property type="match status" value="1"/>
</dbReference>
<evidence type="ECO:0000256" key="10">
    <source>
        <dbReference type="SAM" id="MobiDB-lite"/>
    </source>
</evidence>
<dbReference type="InterPro" id="IPR009072">
    <property type="entry name" value="Histone-fold"/>
</dbReference>
<dbReference type="GO" id="GO:0004843">
    <property type="term" value="F:cysteine-type deubiquitinase activity"/>
    <property type="evidence" value="ECO:0007669"/>
    <property type="project" value="InterPro"/>
</dbReference>
<organism evidence="12 13">
    <name type="scientific">Escallonia herrerae</name>
    <dbReference type="NCBI Taxonomy" id="1293975"/>
    <lineage>
        <taxon>Eukaryota</taxon>
        <taxon>Viridiplantae</taxon>
        <taxon>Streptophyta</taxon>
        <taxon>Embryophyta</taxon>
        <taxon>Tracheophyta</taxon>
        <taxon>Spermatophyta</taxon>
        <taxon>Magnoliopsida</taxon>
        <taxon>eudicotyledons</taxon>
        <taxon>Gunneridae</taxon>
        <taxon>Pentapetalae</taxon>
        <taxon>asterids</taxon>
        <taxon>campanulids</taxon>
        <taxon>Escalloniales</taxon>
        <taxon>Escalloniaceae</taxon>
        <taxon>Escallonia</taxon>
    </lineage>
</organism>
<keyword evidence="6 9" id="KW-0238">DNA-binding</keyword>
<gene>
    <name evidence="12" type="ORF">RJ639_031578</name>
</gene>
<dbReference type="GO" id="GO:0016579">
    <property type="term" value="P:protein deubiquitination"/>
    <property type="evidence" value="ECO:0007669"/>
    <property type="project" value="InterPro"/>
</dbReference>
<feature type="domain" description="USP" evidence="11">
    <location>
        <begin position="127"/>
        <end position="363"/>
    </location>
</feature>
<sequence length="1095" mass="124374">MDSSMKRDNLREWLDHFLKDLARRFVDMEHFLLAIGMKTWVDLKWKTAGGEGDNLNSGRYSSYVWPAYADWIKLDSKRVEQCSKPRANDAYHLFYEKTKVRKELSEFCLLLDEEFAARTVILIFQSCGLQNLGSTCYFSSLMQILNRTSCFRYELSEYYRDASYIEKTYTKHVQQDVLEFFDLLVAKLGVCSNKLVEVFASTFTEKIFCMSCGHGKDETKRELRITLPFRSTLAEALEVFLKGESTGFCSHCGNMQTVTSTKQFHSLPDVLVLHIIRYKEKMKKIMAPMAYSGIVVIKDHSGKDHRYRLYASVAHVGEILTRGHYTSYVCSADGIWTELDDALVKEDEKPDECKIYLLFCEKTEVGSPRCDPEKDCSDLGRKATIGNHHKSFRDAKKGEKEVATKHCGLQNLSNTCYFSSIMQILNSTSSFRYELAEHCQHGSYIEKTYTKHVQQDVLEFFDLLVAKLGVCSNKLVEVFASTFTEKIFCMSCGHGKDETKRELCITLPFRSTLAEALEEFLNGESTGFCSNCGNMQSVTSTKQFHSLPDVLVLHIIRYKEKMEKIMAPMAYCGIVVIKDHSGKGSSRIPSVSAQRYPIKLTEALRDGIWTELDDALVKEDEKPDECKIYLLFCEKTELAGAFNMDVGCISMVVYDLYKAWRSDMLRQGGGGRPAAAAPNAVARVEINALRRQGCLREPILSASTHSLGEHLAMSAFCGMFEDEANLKIKPPESVGSSQAQGTKAKDDRGSQVLAFPDFEKIFKVEYDASKVGLDVVLSKDSHPVLLHWKAQRLAVALGFNMPSMSSTTERATSAQSEEVTLNQTVRELQNIQSAYRFKNYKKWSQLVRTFLKGKRKLSHLLGTGPKKGDPRFDAWDEEDSIVMSWLWNSMLLEINDTFMFLPTSKEIWEAAQQTYSKKLVHVDVSPHEMQHLQEDSPPLVCHEELEHVNSPSHQQGRSLKEDDRELPGVLTVDGQQTGERHRSSKSRKKSYKVKKRMLRRLGPKHMGKGGTKRYSNILRGSICRGGIRRLARKGGVKRISGLIYEDARSCLIMFLQSIIRDAVVYTEHARRNTVSAMDVVYALKKQSKTLYGFGD</sequence>
<accession>A0AA88X1Q7</accession>
<dbReference type="SUPFAM" id="SSF54001">
    <property type="entry name" value="Cysteine proteinases"/>
    <property type="match status" value="2"/>
</dbReference>
<evidence type="ECO:0000256" key="8">
    <source>
        <dbReference type="ARBA" id="ARBA00023269"/>
    </source>
</evidence>
<dbReference type="PRINTS" id="PR00623">
    <property type="entry name" value="HISTONEH4"/>
</dbReference>
<dbReference type="Gene3D" id="3.90.70.10">
    <property type="entry name" value="Cysteine proteinases"/>
    <property type="match status" value="2"/>
</dbReference>
<dbReference type="InterPro" id="IPR028889">
    <property type="entry name" value="USP"/>
</dbReference>
<evidence type="ECO:0000256" key="7">
    <source>
        <dbReference type="ARBA" id="ARBA00023242"/>
    </source>
</evidence>
<dbReference type="InterPro" id="IPR028881">
    <property type="entry name" value="PAN2_UCH_dom"/>
</dbReference>
<evidence type="ECO:0000313" key="12">
    <source>
        <dbReference type="EMBL" id="KAK3037991.1"/>
    </source>
</evidence>
<comment type="caution">
    <text evidence="12">The sequence shown here is derived from an EMBL/GenBank/DDBJ whole genome shotgun (WGS) entry which is preliminary data.</text>
</comment>
<comment type="subcellular location">
    <subcellularLocation>
        <location evidence="2">Chromosome</location>
    </subcellularLocation>
    <subcellularLocation>
        <location evidence="1">Nucleus</location>
    </subcellularLocation>
</comment>
<dbReference type="AlphaFoldDB" id="A0AA88X1Q7"/>
<dbReference type="InterPro" id="IPR038765">
    <property type="entry name" value="Papain-like_cys_pep_sf"/>
</dbReference>
<dbReference type="CDD" id="cd22912">
    <property type="entry name" value="HFD_H4"/>
    <property type="match status" value="1"/>
</dbReference>
<feature type="domain" description="USP" evidence="11">
    <location>
        <begin position="407"/>
        <end position="636"/>
    </location>
</feature>
<evidence type="ECO:0000313" key="13">
    <source>
        <dbReference type="Proteomes" id="UP001188597"/>
    </source>
</evidence>
<evidence type="ECO:0000256" key="6">
    <source>
        <dbReference type="ARBA" id="ARBA00023125"/>
    </source>
</evidence>
<keyword evidence="7 9" id="KW-0539">Nucleus</keyword>
<dbReference type="SMART" id="SM00417">
    <property type="entry name" value="H4"/>
    <property type="match status" value="1"/>
</dbReference>